<dbReference type="PROSITE" id="PS50278">
    <property type="entry name" value="PDGF_2"/>
    <property type="match status" value="1"/>
</dbReference>
<gene>
    <name evidence="11" type="primary">LOC112231122</name>
</gene>
<dbReference type="InterPro" id="IPR000072">
    <property type="entry name" value="PDGF/VEGF_dom"/>
</dbReference>
<evidence type="ECO:0000256" key="2">
    <source>
        <dbReference type="ARBA" id="ARBA00022525"/>
    </source>
</evidence>
<dbReference type="Ensembl" id="ENSOTST00005009891.2">
    <property type="protein sequence ID" value="ENSOTSP00005008970.2"/>
    <property type="gene ID" value="ENSOTSG00005004862.2"/>
</dbReference>
<keyword evidence="3" id="KW-0037">Angiogenesis</keyword>
<dbReference type="GO" id="GO:0048010">
    <property type="term" value="P:vascular endothelial growth factor receptor signaling pathway"/>
    <property type="evidence" value="ECO:0007669"/>
    <property type="project" value="TreeGrafter"/>
</dbReference>
<dbReference type="GO" id="GO:0005615">
    <property type="term" value="C:extracellular space"/>
    <property type="evidence" value="ECO:0007669"/>
    <property type="project" value="TreeGrafter"/>
</dbReference>
<evidence type="ECO:0000259" key="10">
    <source>
        <dbReference type="PROSITE" id="PS50278"/>
    </source>
</evidence>
<accession>A0A8C8CAK3</accession>
<dbReference type="GeneID" id="112231122"/>
<evidence type="ECO:0000256" key="5">
    <source>
        <dbReference type="ARBA" id="ARBA00022729"/>
    </source>
</evidence>
<dbReference type="GO" id="GO:0038084">
    <property type="term" value="P:vascular endothelial growth factor signaling pathway"/>
    <property type="evidence" value="ECO:0007669"/>
    <property type="project" value="TreeGrafter"/>
</dbReference>
<dbReference type="KEGG" id="otw:112231122"/>
<evidence type="ECO:0000256" key="4">
    <source>
        <dbReference type="ARBA" id="ARBA00022685"/>
    </source>
</evidence>
<dbReference type="GO" id="GO:0008083">
    <property type="term" value="F:growth factor activity"/>
    <property type="evidence" value="ECO:0007669"/>
    <property type="project" value="UniProtKB-KW"/>
</dbReference>
<evidence type="ECO:0000256" key="3">
    <source>
        <dbReference type="ARBA" id="ARBA00022657"/>
    </source>
</evidence>
<reference evidence="11" key="2">
    <citation type="submission" date="2025-09" db="UniProtKB">
        <authorList>
            <consortium name="Ensembl"/>
        </authorList>
    </citation>
    <scope>IDENTIFICATION</scope>
</reference>
<protein>
    <recommendedName>
        <fullName evidence="10">Platelet-derived growth factor (PDGF) family profile domain-containing protein</fullName>
    </recommendedName>
</protein>
<dbReference type="SMART" id="SM00141">
    <property type="entry name" value="PDGF"/>
    <property type="match status" value="1"/>
</dbReference>
<comment type="similarity">
    <text evidence="9">Belongs to the PDGF/VEGF growth factor family.</text>
</comment>
<dbReference type="GO" id="GO:0016020">
    <property type="term" value="C:membrane"/>
    <property type="evidence" value="ECO:0007669"/>
    <property type="project" value="InterPro"/>
</dbReference>
<dbReference type="PANTHER" id="PTHR12025">
    <property type="entry name" value="VASCULAR ENDOTHELIAL GROWTH FACTOR"/>
    <property type="match status" value="1"/>
</dbReference>
<name>A0A8C8CAK3_ONCTS</name>
<comment type="subcellular location">
    <subcellularLocation>
        <location evidence="1">Secreted</location>
    </subcellularLocation>
</comment>
<dbReference type="InterPro" id="IPR050507">
    <property type="entry name" value="PDGF/VEGF_growth_factor"/>
</dbReference>
<dbReference type="GO" id="GO:0060754">
    <property type="term" value="P:positive regulation of mast cell chemotaxis"/>
    <property type="evidence" value="ECO:0007669"/>
    <property type="project" value="TreeGrafter"/>
</dbReference>
<evidence type="ECO:0000256" key="1">
    <source>
        <dbReference type="ARBA" id="ARBA00004613"/>
    </source>
</evidence>
<dbReference type="GO" id="GO:0043185">
    <property type="term" value="F:vascular endothelial growth factor receptor 3 binding"/>
    <property type="evidence" value="ECO:0007669"/>
    <property type="project" value="TreeGrafter"/>
</dbReference>
<dbReference type="GO" id="GO:0045766">
    <property type="term" value="P:positive regulation of angiogenesis"/>
    <property type="evidence" value="ECO:0007669"/>
    <property type="project" value="TreeGrafter"/>
</dbReference>
<keyword evidence="8" id="KW-1015">Disulfide bond</keyword>
<keyword evidence="7 9" id="KW-0339">Growth factor</keyword>
<dbReference type="PANTHER" id="PTHR12025:SF3">
    <property type="entry name" value="VASCULAR ENDOTHELIAL GROWTH FACTOR C"/>
    <property type="match status" value="1"/>
</dbReference>
<dbReference type="AlphaFoldDB" id="A0A8C8CAK3"/>
<evidence type="ECO:0000313" key="11">
    <source>
        <dbReference type="Ensembl" id="ENSOTSP00005008970.2"/>
    </source>
</evidence>
<dbReference type="GO" id="GO:0050930">
    <property type="term" value="P:induction of positive chemotaxis"/>
    <property type="evidence" value="ECO:0007669"/>
    <property type="project" value="TreeGrafter"/>
</dbReference>
<dbReference type="PROSITE" id="PS00249">
    <property type="entry name" value="PDGF_1"/>
    <property type="match status" value="1"/>
</dbReference>
<reference evidence="11" key="1">
    <citation type="submission" date="2025-08" db="UniProtKB">
        <authorList>
            <consortium name="Ensembl"/>
        </authorList>
    </citation>
    <scope>IDENTIFICATION</scope>
</reference>
<evidence type="ECO:0000313" key="12">
    <source>
        <dbReference type="Proteomes" id="UP000694402"/>
    </source>
</evidence>
<evidence type="ECO:0000256" key="6">
    <source>
        <dbReference type="ARBA" id="ARBA00022737"/>
    </source>
</evidence>
<evidence type="ECO:0000256" key="7">
    <source>
        <dbReference type="ARBA" id="ARBA00023030"/>
    </source>
</evidence>
<dbReference type="GO" id="GO:0001938">
    <property type="term" value="P:positive regulation of endothelial cell proliferation"/>
    <property type="evidence" value="ECO:0007669"/>
    <property type="project" value="TreeGrafter"/>
</dbReference>
<dbReference type="Proteomes" id="UP000694402">
    <property type="component" value="Unassembled WGS sequence"/>
</dbReference>
<dbReference type="Pfam" id="PF03128">
    <property type="entry name" value="CXCXC"/>
    <property type="match status" value="2"/>
</dbReference>
<keyword evidence="6" id="KW-0677">Repeat</keyword>
<feature type="domain" description="Platelet-derived growth factor (PDGF) family profile" evidence="10">
    <location>
        <begin position="130"/>
        <end position="220"/>
    </location>
</feature>
<evidence type="ECO:0000256" key="8">
    <source>
        <dbReference type="ARBA" id="ARBA00023157"/>
    </source>
</evidence>
<dbReference type="Pfam" id="PF00341">
    <property type="entry name" value="PDGF"/>
    <property type="match status" value="1"/>
</dbReference>
<dbReference type="GO" id="GO:0042056">
    <property type="term" value="F:chemoattractant activity"/>
    <property type="evidence" value="ECO:0007669"/>
    <property type="project" value="TreeGrafter"/>
</dbReference>
<sequence length="419" mass="46856">MLYEVKENPSWGGNGVFERHSTGLIVSTLYGAHRIHTLRGSSYPPSTGLIVSTLKAPLVGEGLSDLDTVSNVDELVELLYPEYSLVQHCLRRKTQRTSTPLHPEDDVWAWGKPREGALYKSDDGTFDVILEEIQRTMCSPREVCLEVSKEYPESTRHFYMPRCVSVHRCGGCCTHEGLYCTNTSHTYSNKTLLEMTHREHSVVMVAFVNHTSCECLSKRPQHSVIRRAAAAHLTVCSPPDVPCSTGLVWDPTSCLCVPMDTSFFSERELEPLESALLALCGPNKVLDEDSCECVCENGLTEASCGPGWRLDQASCECLCEDQPAPGTCPPNQRWDPELCGCVCRSECPRSQPLNPETCLCQCRDSPQTCLLEGKRFNAHNCSCYRLPCRKPHNSCPTGFYYSHYVCQCIPNHMRSGEWN</sequence>
<keyword evidence="2" id="KW-0964">Secreted</keyword>
<dbReference type="InterPro" id="IPR023581">
    <property type="entry name" value="PD_growth_factor_CS"/>
</dbReference>
<proteinExistence type="inferred from homology"/>
<dbReference type="GeneTree" id="ENSGT00940000156167"/>
<keyword evidence="5" id="KW-0732">Signal</keyword>
<dbReference type="GO" id="GO:0001666">
    <property type="term" value="P:response to hypoxia"/>
    <property type="evidence" value="ECO:0007669"/>
    <property type="project" value="TreeGrafter"/>
</dbReference>
<keyword evidence="12" id="KW-1185">Reference proteome</keyword>
<organism evidence="11 12">
    <name type="scientific">Oncorhynchus tshawytscha</name>
    <name type="common">Chinook salmon</name>
    <name type="synonym">Salmo tshawytscha</name>
    <dbReference type="NCBI Taxonomy" id="74940"/>
    <lineage>
        <taxon>Eukaryota</taxon>
        <taxon>Metazoa</taxon>
        <taxon>Chordata</taxon>
        <taxon>Craniata</taxon>
        <taxon>Vertebrata</taxon>
        <taxon>Euteleostomi</taxon>
        <taxon>Actinopterygii</taxon>
        <taxon>Neopterygii</taxon>
        <taxon>Teleostei</taxon>
        <taxon>Protacanthopterygii</taxon>
        <taxon>Salmoniformes</taxon>
        <taxon>Salmonidae</taxon>
        <taxon>Salmoninae</taxon>
        <taxon>Oncorhynchus</taxon>
    </lineage>
</organism>
<dbReference type="RefSeq" id="XP_024253456.2">
    <property type="nucleotide sequence ID" value="XM_024397688.2"/>
</dbReference>
<dbReference type="GO" id="GO:0002040">
    <property type="term" value="P:sprouting angiogenesis"/>
    <property type="evidence" value="ECO:0007669"/>
    <property type="project" value="TreeGrafter"/>
</dbReference>
<evidence type="ECO:0000256" key="9">
    <source>
        <dbReference type="RuleBase" id="RU003818"/>
    </source>
</evidence>
<keyword evidence="4" id="KW-0165">Cleavage on pair of basic residues</keyword>
<dbReference type="InterPro" id="IPR004153">
    <property type="entry name" value="CXCXC_repeat"/>
</dbReference>